<dbReference type="SUPFAM" id="SSF55073">
    <property type="entry name" value="Nucleotide cyclase"/>
    <property type="match status" value="1"/>
</dbReference>
<dbReference type="NCBIfam" id="TIGR00254">
    <property type="entry name" value="GGDEF"/>
    <property type="match status" value="1"/>
</dbReference>
<feature type="domain" description="GGDEF" evidence="3">
    <location>
        <begin position="504"/>
        <end position="637"/>
    </location>
</feature>
<dbReference type="SMART" id="SM00304">
    <property type="entry name" value="HAMP"/>
    <property type="match status" value="1"/>
</dbReference>
<dbReference type="EMBL" id="FOIM01000025">
    <property type="protein sequence ID" value="SEU02836.1"/>
    <property type="molecule type" value="Genomic_DNA"/>
</dbReference>
<proteinExistence type="predicted"/>
<protein>
    <submittedName>
        <fullName evidence="4">Diguanylate cyclase (GGDEF) domain-containing protein</fullName>
    </submittedName>
</protein>
<dbReference type="Gene3D" id="3.30.70.270">
    <property type="match status" value="1"/>
</dbReference>
<dbReference type="Proteomes" id="UP000198508">
    <property type="component" value="Unassembled WGS sequence"/>
</dbReference>
<dbReference type="InterPro" id="IPR000160">
    <property type="entry name" value="GGDEF_dom"/>
</dbReference>
<dbReference type="Pfam" id="PF00990">
    <property type="entry name" value="GGDEF"/>
    <property type="match status" value="1"/>
</dbReference>
<dbReference type="GO" id="GO:0007165">
    <property type="term" value="P:signal transduction"/>
    <property type="evidence" value="ECO:0007669"/>
    <property type="project" value="InterPro"/>
</dbReference>
<dbReference type="PANTHER" id="PTHR45138:SF9">
    <property type="entry name" value="DIGUANYLATE CYCLASE DGCM-RELATED"/>
    <property type="match status" value="1"/>
</dbReference>
<dbReference type="PANTHER" id="PTHR45138">
    <property type="entry name" value="REGULATORY COMPONENTS OF SENSORY TRANSDUCTION SYSTEM"/>
    <property type="match status" value="1"/>
</dbReference>
<evidence type="ECO:0000256" key="1">
    <source>
        <dbReference type="SAM" id="Phobius"/>
    </source>
</evidence>
<gene>
    <name evidence="4" type="ORF">SAMN05216313_12529</name>
</gene>
<dbReference type="STRING" id="460384.SAMN05216313_12529"/>
<organism evidence="4 5">
    <name type="scientific">Enterocloster lavalensis</name>
    <dbReference type="NCBI Taxonomy" id="460384"/>
    <lineage>
        <taxon>Bacteria</taxon>
        <taxon>Bacillati</taxon>
        <taxon>Bacillota</taxon>
        <taxon>Clostridia</taxon>
        <taxon>Lachnospirales</taxon>
        <taxon>Lachnospiraceae</taxon>
        <taxon>Enterocloster</taxon>
    </lineage>
</organism>
<dbReference type="InterPro" id="IPR050469">
    <property type="entry name" value="Diguanylate_Cyclase"/>
</dbReference>
<dbReference type="Gene3D" id="6.10.340.10">
    <property type="match status" value="1"/>
</dbReference>
<dbReference type="RefSeq" id="WP_092368207.1">
    <property type="nucleotide sequence ID" value="NZ_FOIM01000025.1"/>
</dbReference>
<dbReference type="CDD" id="cd01949">
    <property type="entry name" value="GGDEF"/>
    <property type="match status" value="1"/>
</dbReference>
<dbReference type="SMART" id="SM00267">
    <property type="entry name" value="GGDEF"/>
    <property type="match status" value="1"/>
</dbReference>
<dbReference type="InterPro" id="IPR003660">
    <property type="entry name" value="HAMP_dom"/>
</dbReference>
<feature type="transmembrane region" description="Helical" evidence="1">
    <location>
        <begin position="287"/>
        <end position="308"/>
    </location>
</feature>
<evidence type="ECO:0000259" key="2">
    <source>
        <dbReference type="PROSITE" id="PS50885"/>
    </source>
</evidence>
<feature type="domain" description="HAMP" evidence="2">
    <location>
        <begin position="310"/>
        <end position="362"/>
    </location>
</feature>
<accession>A0A1I0IZH9</accession>
<dbReference type="InterPro" id="IPR029787">
    <property type="entry name" value="Nucleotide_cyclase"/>
</dbReference>
<keyword evidence="1" id="KW-0472">Membrane</keyword>
<name>A0A1I0IZH9_9FIRM</name>
<dbReference type="GO" id="GO:0052621">
    <property type="term" value="F:diguanylate cyclase activity"/>
    <property type="evidence" value="ECO:0007669"/>
    <property type="project" value="TreeGrafter"/>
</dbReference>
<evidence type="ECO:0000313" key="4">
    <source>
        <dbReference type="EMBL" id="SEU02836.1"/>
    </source>
</evidence>
<reference evidence="5" key="1">
    <citation type="submission" date="2016-10" db="EMBL/GenBank/DDBJ databases">
        <authorList>
            <person name="Varghese N."/>
            <person name="Submissions S."/>
        </authorList>
    </citation>
    <scope>NUCLEOTIDE SEQUENCE [LARGE SCALE GENOMIC DNA]</scope>
    <source>
        <strain evidence="5">NLAE-zl-G277</strain>
    </source>
</reference>
<dbReference type="InterPro" id="IPR043128">
    <property type="entry name" value="Rev_trsase/Diguanyl_cyclase"/>
</dbReference>
<dbReference type="GO" id="GO:0016020">
    <property type="term" value="C:membrane"/>
    <property type="evidence" value="ECO:0007669"/>
    <property type="project" value="InterPro"/>
</dbReference>
<dbReference type="GeneID" id="93277511"/>
<sequence>MKRMIRRRLCMVILTAMLLTLFLNYFVQIQSARRGMHEEALDNFKQIERILGQNEQDTARARQELKQDCFIRAKAAAYILQSHPEVIPDQAEMKKIAGLLQVDELHLFDTQGNLYAGSEPKYYGYNFNSGEQMRFFLPMLTDRSLELCQDITPNTAESKLMQYAAVWRPDGQGIVQIGLEPTRVLEAMKKNELSYIFSLVTVENGSVIFAVDPENFRILGATQDALVGKELEDVGLGPEQVLSSRKGVRAELDGVDSYCVFAPSGSVILGMARSSVSLYRGVNRSTALVALYLVLVALLMIVSISNYIDRYIVDGISSINRKLTEITVGNLETTVEEDSTPEFSELSGRINLMVRSIRDNTNKLSQILDVAQVPIGVYEYNQRMRRVMVTSRVAGILGLAGDEATQLFADHALFEEHLEAIRQNPLNEEKGVYVLPGEPERFVRLETYFREYSVLGLIVDVTEDIRERRRIEQERDIDLLTGLYNRRAFYRRMEELFGNPNELGACAMLMADADNLKQVNDRFGHQNGDRYLQGVARIFRSVCSEKSVLARLSGDEFAAFLYGCANREELETLIERLRNVMNVETAELTGGEPIPVRFSAGCAFYPEDGEDYASLLKCADTAMYKVKRERKHRELEE</sequence>
<evidence type="ECO:0000259" key="3">
    <source>
        <dbReference type="PROSITE" id="PS50887"/>
    </source>
</evidence>
<dbReference type="AlphaFoldDB" id="A0A1I0IZH9"/>
<keyword evidence="1" id="KW-0812">Transmembrane</keyword>
<keyword evidence="1" id="KW-1133">Transmembrane helix</keyword>
<evidence type="ECO:0000313" key="5">
    <source>
        <dbReference type="Proteomes" id="UP000198508"/>
    </source>
</evidence>
<dbReference type="PROSITE" id="PS50885">
    <property type="entry name" value="HAMP"/>
    <property type="match status" value="1"/>
</dbReference>
<dbReference type="PROSITE" id="PS50887">
    <property type="entry name" value="GGDEF"/>
    <property type="match status" value="1"/>
</dbReference>
<keyword evidence="5" id="KW-1185">Reference proteome</keyword>